<dbReference type="AlphaFoldDB" id="A0A430A589"/>
<dbReference type="GO" id="GO:0008934">
    <property type="term" value="F:inositol monophosphate 1-phosphatase activity"/>
    <property type="evidence" value="ECO:0007669"/>
    <property type="project" value="TreeGrafter"/>
</dbReference>
<dbReference type="PRINTS" id="PR00377">
    <property type="entry name" value="IMPHPHTASES"/>
</dbReference>
<comment type="caution">
    <text evidence="6">The sequence shown here is derived from an EMBL/GenBank/DDBJ whole genome shotgun (WGS) entry which is preliminary data.</text>
</comment>
<dbReference type="PROSITE" id="PS00629">
    <property type="entry name" value="IMP_1"/>
    <property type="match status" value="1"/>
</dbReference>
<keyword evidence="4 5" id="KW-0460">Magnesium</keyword>
<dbReference type="CDD" id="cd01637">
    <property type="entry name" value="IMPase_like"/>
    <property type="match status" value="1"/>
</dbReference>
<dbReference type="Gene3D" id="3.30.540.10">
    <property type="entry name" value="Fructose-1,6-Bisphosphatase, subunit A, domain 1"/>
    <property type="match status" value="1"/>
</dbReference>
<dbReference type="PANTHER" id="PTHR20854:SF4">
    <property type="entry name" value="INOSITOL-1-MONOPHOSPHATASE-RELATED"/>
    <property type="match status" value="1"/>
</dbReference>
<sequence>MQSEQLVLLIKDWLEEVSQLIKTRLSDPLIVEEKSNRSDLVTNVDKEVETFFVTKIKESFPEDKILGEEGICDKVADFSGRVWVIDPIDGTLNFVKQQENFCTMLAVYEDGIGQLGFIYEIMTDELLWAAKGKGAYLNSKRIEEVKDRTLSEGIVSINTRLFLEDTLGLQKFALNSLAVRMTGCAGLAFKEVVKGNFVAYVSRIQPWDYAAARVIFEEVGLELINLTGKSLELDEKVIAMGATPAVYAEYVKQDPAQ</sequence>
<reference evidence="6 7" key="1">
    <citation type="submission" date="2017-05" db="EMBL/GenBank/DDBJ databases">
        <title>Vagococcus spp. assemblies.</title>
        <authorList>
            <person name="Gulvik C.A."/>
        </authorList>
    </citation>
    <scope>NUCLEOTIDE SEQUENCE [LARGE SCALE GENOMIC DNA]</scope>
    <source>
        <strain evidence="6 7">CCUG 41755</strain>
    </source>
</reference>
<dbReference type="InterPro" id="IPR020583">
    <property type="entry name" value="Inositol_monoP_metal-BS"/>
</dbReference>
<feature type="binding site" evidence="5">
    <location>
        <position position="68"/>
    </location>
    <ligand>
        <name>Mg(2+)</name>
        <dbReference type="ChEBI" id="CHEBI:18420"/>
        <label>1</label>
        <note>catalytic</note>
    </ligand>
</feature>
<feature type="binding site" evidence="5">
    <location>
        <position position="89"/>
    </location>
    <ligand>
        <name>Mg(2+)</name>
        <dbReference type="ChEBI" id="CHEBI:18420"/>
        <label>1</label>
        <note>catalytic</note>
    </ligand>
</feature>
<keyword evidence="2 5" id="KW-0479">Metal-binding</keyword>
<dbReference type="GO" id="GO:0046872">
    <property type="term" value="F:metal ion binding"/>
    <property type="evidence" value="ECO:0007669"/>
    <property type="project" value="UniProtKB-KW"/>
</dbReference>
<keyword evidence="3" id="KW-0378">Hydrolase</keyword>
<accession>A0A430A589</accession>
<evidence type="ECO:0000313" key="6">
    <source>
        <dbReference type="EMBL" id="RSU01978.1"/>
    </source>
</evidence>
<evidence type="ECO:0000256" key="4">
    <source>
        <dbReference type="ARBA" id="ARBA00022842"/>
    </source>
</evidence>
<dbReference type="GO" id="GO:0007165">
    <property type="term" value="P:signal transduction"/>
    <property type="evidence" value="ECO:0007669"/>
    <property type="project" value="TreeGrafter"/>
</dbReference>
<proteinExistence type="predicted"/>
<gene>
    <name evidence="6" type="ORF">CBF31_09440</name>
</gene>
<dbReference type="Gene3D" id="3.40.190.80">
    <property type="match status" value="1"/>
</dbReference>
<dbReference type="FunFam" id="3.30.540.10:FF:000003">
    <property type="entry name" value="Inositol-1-monophosphatase"/>
    <property type="match status" value="1"/>
</dbReference>
<evidence type="ECO:0000256" key="5">
    <source>
        <dbReference type="PIRSR" id="PIRSR600760-2"/>
    </source>
</evidence>
<dbReference type="InterPro" id="IPR000760">
    <property type="entry name" value="Inositol_monophosphatase-like"/>
</dbReference>
<evidence type="ECO:0000256" key="1">
    <source>
        <dbReference type="ARBA" id="ARBA00001946"/>
    </source>
</evidence>
<dbReference type="Proteomes" id="UP000287101">
    <property type="component" value="Unassembled WGS sequence"/>
</dbReference>
<organism evidence="6 7">
    <name type="scientific">Vagococcus fessus</name>
    <dbReference type="NCBI Taxonomy" id="120370"/>
    <lineage>
        <taxon>Bacteria</taxon>
        <taxon>Bacillati</taxon>
        <taxon>Bacillota</taxon>
        <taxon>Bacilli</taxon>
        <taxon>Lactobacillales</taxon>
        <taxon>Enterococcaceae</taxon>
        <taxon>Vagococcus</taxon>
    </lineage>
</organism>
<feature type="binding site" evidence="5">
    <location>
        <position position="86"/>
    </location>
    <ligand>
        <name>Mg(2+)</name>
        <dbReference type="ChEBI" id="CHEBI:18420"/>
        <label>1</label>
        <note>catalytic</note>
    </ligand>
</feature>
<feature type="binding site" evidence="5">
    <location>
        <position position="88"/>
    </location>
    <ligand>
        <name>Mg(2+)</name>
        <dbReference type="ChEBI" id="CHEBI:18420"/>
        <label>1</label>
        <note>catalytic</note>
    </ligand>
</feature>
<dbReference type="RefSeq" id="WP_126832403.1">
    <property type="nucleotide sequence ID" value="NZ_CBCRYB010000005.1"/>
</dbReference>
<dbReference type="GO" id="GO:0006020">
    <property type="term" value="P:inositol metabolic process"/>
    <property type="evidence" value="ECO:0007669"/>
    <property type="project" value="TreeGrafter"/>
</dbReference>
<evidence type="ECO:0008006" key="8">
    <source>
        <dbReference type="Google" id="ProtNLM"/>
    </source>
</evidence>
<dbReference type="EMBL" id="NGJY01000004">
    <property type="protein sequence ID" value="RSU01978.1"/>
    <property type="molecule type" value="Genomic_DNA"/>
</dbReference>
<evidence type="ECO:0000313" key="7">
    <source>
        <dbReference type="Proteomes" id="UP000287101"/>
    </source>
</evidence>
<comment type="cofactor">
    <cofactor evidence="1 5">
        <name>Mg(2+)</name>
        <dbReference type="ChEBI" id="CHEBI:18420"/>
    </cofactor>
</comment>
<dbReference type="PANTHER" id="PTHR20854">
    <property type="entry name" value="INOSITOL MONOPHOSPHATASE"/>
    <property type="match status" value="1"/>
</dbReference>
<evidence type="ECO:0000256" key="2">
    <source>
        <dbReference type="ARBA" id="ARBA00022723"/>
    </source>
</evidence>
<keyword evidence="7" id="KW-1185">Reference proteome</keyword>
<dbReference type="SUPFAM" id="SSF56655">
    <property type="entry name" value="Carbohydrate phosphatase"/>
    <property type="match status" value="1"/>
</dbReference>
<dbReference type="OrthoDB" id="9772456at2"/>
<dbReference type="Pfam" id="PF00459">
    <property type="entry name" value="Inositol_P"/>
    <property type="match status" value="1"/>
</dbReference>
<feature type="binding site" evidence="5">
    <location>
        <position position="208"/>
    </location>
    <ligand>
        <name>Mg(2+)</name>
        <dbReference type="ChEBI" id="CHEBI:18420"/>
        <label>1</label>
        <note>catalytic</note>
    </ligand>
</feature>
<name>A0A430A589_9ENTE</name>
<protein>
    <recommendedName>
        <fullName evidence="8">Inositol monophosphatase</fullName>
    </recommendedName>
</protein>
<evidence type="ECO:0000256" key="3">
    <source>
        <dbReference type="ARBA" id="ARBA00022801"/>
    </source>
</evidence>